<protein>
    <submittedName>
        <fullName evidence="2">META domain-containing protein</fullName>
    </submittedName>
</protein>
<dbReference type="Proteomes" id="UP000565723">
    <property type="component" value="Unassembled WGS sequence"/>
</dbReference>
<dbReference type="OMA" id="YPWFDAG"/>
<dbReference type="EMBL" id="JABXIY010000006">
    <property type="protein sequence ID" value="NVK95665.1"/>
    <property type="molecule type" value="Genomic_DNA"/>
</dbReference>
<dbReference type="AlphaFoldDB" id="A0A850LDS9"/>
<dbReference type="RefSeq" id="WP_011048887.1">
    <property type="nucleotide sequence ID" value="NZ_CP076685.1"/>
</dbReference>
<dbReference type="Gene3D" id="2.40.128.270">
    <property type="match status" value="1"/>
</dbReference>
<sequence>MPARLALLLPALALGYCGQDETATAYGAAGQVWQAQSIDAAAFAVGAELRFPEPGRIAGQGPCNSFTARLDAPYPWFEIADLVATRAACPELEAEGAFFAALLAMEQIEVSGEVLILRNEAGHEMLFRAAD</sequence>
<evidence type="ECO:0000313" key="2">
    <source>
        <dbReference type="EMBL" id="NVK95665.1"/>
    </source>
</evidence>
<reference evidence="2 3" key="1">
    <citation type="journal article" date="2020" name="Proc. Natl. Acad. Sci. U.S.A.">
        <title>Ecological drivers of bacterial community assembly in synthetic phycospheres.</title>
        <authorList>
            <person name="Fu H."/>
            <person name="Uchimiya M."/>
            <person name="Gore J."/>
            <person name="Moran M.A."/>
        </authorList>
    </citation>
    <scope>NUCLEOTIDE SEQUENCE [LARGE SCALE GENOMIC DNA]</scope>
    <source>
        <strain evidence="2">HF-Din03</strain>
    </source>
</reference>
<comment type="caution">
    <text evidence="2">The sequence shown here is derived from an EMBL/GenBank/DDBJ whole genome shotgun (WGS) entry which is preliminary data.</text>
</comment>
<evidence type="ECO:0000313" key="3">
    <source>
        <dbReference type="Proteomes" id="UP000565723"/>
    </source>
</evidence>
<gene>
    <name evidence="2" type="ORF">HW564_01935</name>
</gene>
<feature type="domain" description="DUF306" evidence="1">
    <location>
        <begin position="29"/>
        <end position="126"/>
    </location>
</feature>
<dbReference type="Pfam" id="PF03724">
    <property type="entry name" value="META"/>
    <property type="match status" value="1"/>
</dbReference>
<accession>A0A850LDS9</accession>
<dbReference type="InterPro" id="IPR005184">
    <property type="entry name" value="DUF306_Meta_HslJ"/>
</dbReference>
<evidence type="ECO:0000259" key="1">
    <source>
        <dbReference type="Pfam" id="PF03724"/>
    </source>
</evidence>
<proteinExistence type="predicted"/>
<dbReference type="InterPro" id="IPR038670">
    <property type="entry name" value="HslJ-like_sf"/>
</dbReference>
<name>A0A850LDS9_9RHOB</name>
<organism evidence="2 3">
    <name type="scientific">Ruegeria pomeroyi</name>
    <dbReference type="NCBI Taxonomy" id="89184"/>
    <lineage>
        <taxon>Bacteria</taxon>
        <taxon>Pseudomonadati</taxon>
        <taxon>Pseudomonadota</taxon>
        <taxon>Alphaproteobacteria</taxon>
        <taxon>Rhodobacterales</taxon>
        <taxon>Roseobacteraceae</taxon>
        <taxon>Ruegeria</taxon>
    </lineage>
</organism>
<dbReference type="SMR" id="A0A850LDS9"/>